<keyword evidence="3" id="KW-0804">Transcription</keyword>
<keyword evidence="1" id="KW-0805">Transcription regulation</keyword>
<dbReference type="Proteomes" id="UP001634747">
    <property type="component" value="Unassembled WGS sequence"/>
</dbReference>
<dbReference type="SUPFAM" id="SSF46689">
    <property type="entry name" value="Homeodomain-like"/>
    <property type="match status" value="1"/>
</dbReference>
<dbReference type="RefSeq" id="WP_263414461.1">
    <property type="nucleotide sequence ID" value="NZ_BAABBH010000001.1"/>
</dbReference>
<evidence type="ECO:0000259" key="5">
    <source>
        <dbReference type="PROSITE" id="PS50977"/>
    </source>
</evidence>
<sequence>MPAVASSLSARVRRNEALSEIRTGEILTAATRVFGRKGYEATRAEDIAAAAGIAKGTLYLYFDSKEAIYSATVSRACRELRAELERHTAQVTGFQEKLRTALQVRLEYWTENQSIYRLLLTVGREQKHRRQTADFLRAAQRDYKTLLQDGVDAGEFACDDLEQLAWATLDLVRGASERRIDKLGESDPRQDALRITAFVLAQNTRRPSSRKR</sequence>
<name>A0ABW9KNL2_9BACT</name>
<accession>A0ABW9KNL2</accession>
<dbReference type="InterPro" id="IPR041490">
    <property type="entry name" value="KstR2_TetR_C"/>
</dbReference>
<keyword evidence="7" id="KW-1185">Reference proteome</keyword>
<proteinExistence type="predicted"/>
<evidence type="ECO:0000256" key="4">
    <source>
        <dbReference type="PROSITE-ProRule" id="PRU00335"/>
    </source>
</evidence>
<dbReference type="PROSITE" id="PS50977">
    <property type="entry name" value="HTH_TETR_2"/>
    <property type="match status" value="1"/>
</dbReference>
<dbReference type="Gene3D" id="1.10.10.60">
    <property type="entry name" value="Homeodomain-like"/>
    <property type="match status" value="1"/>
</dbReference>
<dbReference type="InterPro" id="IPR009057">
    <property type="entry name" value="Homeodomain-like_sf"/>
</dbReference>
<dbReference type="SUPFAM" id="SSF48498">
    <property type="entry name" value="Tetracyclin repressor-like, C-terminal domain"/>
    <property type="match status" value="1"/>
</dbReference>
<organism evidence="6 7">
    <name type="scientific">Terriglobus aquaticus</name>
    <dbReference type="NCBI Taxonomy" id="940139"/>
    <lineage>
        <taxon>Bacteria</taxon>
        <taxon>Pseudomonadati</taxon>
        <taxon>Acidobacteriota</taxon>
        <taxon>Terriglobia</taxon>
        <taxon>Terriglobales</taxon>
        <taxon>Acidobacteriaceae</taxon>
        <taxon>Terriglobus</taxon>
    </lineage>
</organism>
<evidence type="ECO:0000313" key="6">
    <source>
        <dbReference type="EMBL" id="MFN2977374.1"/>
    </source>
</evidence>
<dbReference type="InterPro" id="IPR001647">
    <property type="entry name" value="HTH_TetR"/>
</dbReference>
<evidence type="ECO:0000256" key="3">
    <source>
        <dbReference type="ARBA" id="ARBA00023163"/>
    </source>
</evidence>
<evidence type="ECO:0000256" key="2">
    <source>
        <dbReference type="ARBA" id="ARBA00023125"/>
    </source>
</evidence>
<feature type="domain" description="HTH tetR-type" evidence="5">
    <location>
        <begin position="20"/>
        <end position="80"/>
    </location>
</feature>
<dbReference type="PANTHER" id="PTHR30055">
    <property type="entry name" value="HTH-TYPE TRANSCRIPTIONAL REGULATOR RUTR"/>
    <property type="match status" value="1"/>
</dbReference>
<reference evidence="6 7" key="1">
    <citation type="submission" date="2024-12" db="EMBL/GenBank/DDBJ databases">
        <authorList>
            <person name="Lee Y."/>
        </authorList>
    </citation>
    <scope>NUCLEOTIDE SEQUENCE [LARGE SCALE GENOMIC DNA]</scope>
    <source>
        <strain evidence="6 7">03SUJ4</strain>
    </source>
</reference>
<dbReference type="Pfam" id="PF00440">
    <property type="entry name" value="TetR_N"/>
    <property type="match status" value="1"/>
</dbReference>
<dbReference type="EMBL" id="JBJYXY010000001">
    <property type="protein sequence ID" value="MFN2977374.1"/>
    <property type="molecule type" value="Genomic_DNA"/>
</dbReference>
<keyword evidence="2 4" id="KW-0238">DNA-binding</keyword>
<evidence type="ECO:0000256" key="1">
    <source>
        <dbReference type="ARBA" id="ARBA00023015"/>
    </source>
</evidence>
<protein>
    <submittedName>
        <fullName evidence="6">TetR/AcrR family transcriptional regulator</fullName>
    </submittedName>
</protein>
<dbReference type="Pfam" id="PF17932">
    <property type="entry name" value="TetR_C_24"/>
    <property type="match status" value="1"/>
</dbReference>
<dbReference type="PRINTS" id="PR00455">
    <property type="entry name" value="HTHTETR"/>
</dbReference>
<comment type="caution">
    <text evidence="6">The sequence shown here is derived from an EMBL/GenBank/DDBJ whole genome shotgun (WGS) entry which is preliminary data.</text>
</comment>
<dbReference type="Gene3D" id="1.10.357.10">
    <property type="entry name" value="Tetracycline Repressor, domain 2"/>
    <property type="match status" value="1"/>
</dbReference>
<evidence type="ECO:0000313" key="7">
    <source>
        <dbReference type="Proteomes" id="UP001634747"/>
    </source>
</evidence>
<dbReference type="InterPro" id="IPR050109">
    <property type="entry name" value="HTH-type_TetR-like_transc_reg"/>
</dbReference>
<dbReference type="PANTHER" id="PTHR30055:SF234">
    <property type="entry name" value="HTH-TYPE TRANSCRIPTIONAL REGULATOR BETI"/>
    <property type="match status" value="1"/>
</dbReference>
<dbReference type="InterPro" id="IPR036271">
    <property type="entry name" value="Tet_transcr_reg_TetR-rel_C_sf"/>
</dbReference>
<feature type="DNA-binding region" description="H-T-H motif" evidence="4">
    <location>
        <begin position="43"/>
        <end position="62"/>
    </location>
</feature>
<gene>
    <name evidence="6" type="ORF">ACK2TP_16505</name>
</gene>